<evidence type="ECO:0000256" key="4">
    <source>
        <dbReference type="ARBA" id="ARBA00022801"/>
    </source>
</evidence>
<feature type="domain" description="Peptidase M4" evidence="9">
    <location>
        <begin position="131"/>
        <end position="212"/>
    </location>
</feature>
<dbReference type="Pfam" id="PF01447">
    <property type="entry name" value="Peptidase_M4"/>
    <property type="match status" value="1"/>
</dbReference>
<evidence type="ECO:0000256" key="2">
    <source>
        <dbReference type="ARBA" id="ARBA00022670"/>
    </source>
</evidence>
<dbReference type="CDD" id="cd09597">
    <property type="entry name" value="M4_TLP"/>
    <property type="match status" value="1"/>
</dbReference>
<dbReference type="Gene3D" id="1.10.390.10">
    <property type="entry name" value="Neutral Protease Domain 2"/>
    <property type="match status" value="1"/>
</dbReference>
<protein>
    <recommendedName>
        <fullName evidence="7">Neutral metalloproteinase</fullName>
        <ecNumber evidence="7">3.4.24.-</ecNumber>
    </recommendedName>
</protein>
<dbReference type="Proteomes" id="UP001321421">
    <property type="component" value="Chromosome"/>
</dbReference>
<organism evidence="11 12">
    <name type="scientific">Barrientosiimonas endolithica</name>
    <dbReference type="NCBI Taxonomy" id="1535208"/>
    <lineage>
        <taxon>Bacteria</taxon>
        <taxon>Bacillati</taxon>
        <taxon>Actinomycetota</taxon>
        <taxon>Actinomycetes</taxon>
        <taxon>Micrococcales</taxon>
        <taxon>Dermacoccaceae</taxon>
        <taxon>Barrientosiimonas</taxon>
    </lineage>
</organism>
<keyword evidence="4 7" id="KW-0378">Hydrolase</keyword>
<sequence>MTTTRCHIVPPHLLRRLARDADPRVAQIAERTLLMGNDMVARREVRAARSGPRRDNLGGTGLLPPDVRDRGRAARPAPTDPTVVRPEPTDELQPDSGAVSPKRSIYDAQRKQELPGVLVRSEGEPPVADESVNEAYDGLGQTFALFAEAYDRNSLDDQGLPLTASVHYGVEFDNAFWDGEQMVFGDGDGEFFNSFTDSVDVIAHELVHGFIQFTAAFTYVGQSGALNESVSDVFGSLVKQRVRGETADQADWLIGESLFTDKVQGVALRSLKAPGTAYDDPTLGKDPQPATMDDYAEMPHDEQNDNGGVHINSGIPNHAFYLAATAIGGNAWERAGQVWYDAMTRGGLPKDADFAVFAQATVTQAGERFGSGSPEQQAVERAWQQVKVL</sequence>
<keyword evidence="3" id="KW-0479">Metal-binding</keyword>
<evidence type="ECO:0000256" key="8">
    <source>
        <dbReference type="SAM" id="MobiDB-lite"/>
    </source>
</evidence>
<evidence type="ECO:0000256" key="1">
    <source>
        <dbReference type="ARBA" id="ARBA00009388"/>
    </source>
</evidence>
<comment type="function">
    <text evidence="7">Extracellular zinc metalloprotease.</text>
</comment>
<dbReference type="EC" id="3.4.24.-" evidence="7"/>
<dbReference type="InterPro" id="IPR001570">
    <property type="entry name" value="Peptidase_M4_C_domain"/>
</dbReference>
<comment type="subcellular location">
    <subcellularLocation>
        <location evidence="7">Secreted</location>
    </subcellularLocation>
</comment>
<evidence type="ECO:0000256" key="3">
    <source>
        <dbReference type="ARBA" id="ARBA00022723"/>
    </source>
</evidence>
<reference evidence="12" key="1">
    <citation type="journal article" date="2019" name="Int. J. Syst. Evol. Microbiol.">
        <title>The Global Catalogue of Microorganisms (GCM) 10K type strain sequencing project: providing services to taxonomists for standard genome sequencing and annotation.</title>
        <authorList>
            <consortium name="The Broad Institute Genomics Platform"/>
            <consortium name="The Broad Institute Genome Sequencing Center for Infectious Disease"/>
            <person name="Wu L."/>
            <person name="Ma J."/>
        </authorList>
    </citation>
    <scope>NUCLEOTIDE SEQUENCE [LARGE SCALE GENOMIC DNA]</scope>
    <source>
        <strain evidence="12">NBRC 110608</strain>
    </source>
</reference>
<evidence type="ECO:0000313" key="11">
    <source>
        <dbReference type="EMBL" id="BDZ58478.1"/>
    </source>
</evidence>
<dbReference type="RefSeq" id="WP_289230894.1">
    <property type="nucleotide sequence ID" value="NZ_AP027735.1"/>
</dbReference>
<keyword evidence="6 7" id="KW-0482">Metalloprotease</keyword>
<name>A0ABM8HCB0_9MICO</name>
<evidence type="ECO:0000259" key="9">
    <source>
        <dbReference type="Pfam" id="PF01447"/>
    </source>
</evidence>
<evidence type="ECO:0000259" key="10">
    <source>
        <dbReference type="Pfam" id="PF02868"/>
    </source>
</evidence>
<proteinExistence type="inferred from homology"/>
<dbReference type="InterPro" id="IPR027268">
    <property type="entry name" value="Peptidase_M4/M1_CTD_sf"/>
</dbReference>
<dbReference type="Gene3D" id="3.10.170.10">
    <property type="match status" value="1"/>
</dbReference>
<dbReference type="InterPro" id="IPR023612">
    <property type="entry name" value="Peptidase_M4"/>
</dbReference>
<dbReference type="PANTHER" id="PTHR43579:SF1">
    <property type="entry name" value="NEUTRAL METALLOPROTEINASE"/>
    <property type="match status" value="1"/>
</dbReference>
<feature type="region of interest" description="Disordered" evidence="8">
    <location>
        <begin position="45"/>
        <end position="106"/>
    </location>
</feature>
<feature type="compositionally biased region" description="Basic and acidic residues" evidence="8">
    <location>
        <begin position="45"/>
        <end position="56"/>
    </location>
</feature>
<keyword evidence="7" id="KW-0964">Secreted</keyword>
<dbReference type="InterPro" id="IPR013856">
    <property type="entry name" value="Peptidase_M4_domain"/>
</dbReference>
<accession>A0ABM8HCB0</accession>
<keyword evidence="12" id="KW-1185">Reference proteome</keyword>
<comment type="similarity">
    <text evidence="1 7">Belongs to the peptidase M4 family.</text>
</comment>
<dbReference type="InterPro" id="IPR052759">
    <property type="entry name" value="Metalloprotease_M4"/>
</dbReference>
<evidence type="ECO:0000256" key="6">
    <source>
        <dbReference type="ARBA" id="ARBA00023049"/>
    </source>
</evidence>
<dbReference type="PANTHER" id="PTHR43579">
    <property type="match status" value="1"/>
</dbReference>
<evidence type="ECO:0000256" key="7">
    <source>
        <dbReference type="RuleBase" id="RU366073"/>
    </source>
</evidence>
<dbReference type="Pfam" id="PF02868">
    <property type="entry name" value="Peptidase_M4_C"/>
    <property type="match status" value="1"/>
</dbReference>
<comment type="cofactor">
    <cofactor evidence="7">
        <name>Zn(2+)</name>
        <dbReference type="ChEBI" id="CHEBI:29105"/>
    </cofactor>
</comment>
<evidence type="ECO:0000256" key="5">
    <source>
        <dbReference type="ARBA" id="ARBA00022833"/>
    </source>
</evidence>
<evidence type="ECO:0000313" key="12">
    <source>
        <dbReference type="Proteomes" id="UP001321421"/>
    </source>
</evidence>
<gene>
    <name evidence="11" type="ORF">GCM10025872_21350</name>
</gene>
<dbReference type="PRINTS" id="PR00730">
    <property type="entry name" value="THERMOLYSIN"/>
</dbReference>
<feature type="domain" description="Peptidase M4 C-terminal" evidence="10">
    <location>
        <begin position="215"/>
        <end position="388"/>
    </location>
</feature>
<keyword evidence="5 7" id="KW-0862">Zinc</keyword>
<dbReference type="EMBL" id="AP027735">
    <property type="protein sequence ID" value="BDZ58478.1"/>
    <property type="molecule type" value="Genomic_DNA"/>
</dbReference>
<dbReference type="SUPFAM" id="SSF55486">
    <property type="entry name" value="Metalloproteases ('zincins'), catalytic domain"/>
    <property type="match status" value="1"/>
</dbReference>
<keyword evidence="2 7" id="KW-0645">Protease</keyword>